<protein>
    <recommendedName>
        <fullName evidence="3">Head-tail adaptor protein</fullName>
    </recommendedName>
</protein>
<proteinExistence type="predicted"/>
<name>A0ABT9ME49_9DEIO</name>
<keyword evidence="2" id="KW-1185">Reference proteome</keyword>
<accession>A0ABT9ME49</accession>
<dbReference type="EMBL" id="JAURUR010000007">
    <property type="protein sequence ID" value="MDP9764872.1"/>
    <property type="molecule type" value="Genomic_DNA"/>
</dbReference>
<evidence type="ECO:0008006" key="3">
    <source>
        <dbReference type="Google" id="ProtNLM"/>
    </source>
</evidence>
<reference evidence="1 2" key="1">
    <citation type="submission" date="2023-07" db="EMBL/GenBank/DDBJ databases">
        <title>Genomic Encyclopedia of Type Strains, Phase IV (KMG-IV): sequencing the most valuable type-strain genomes for metagenomic binning, comparative biology and taxonomic classification.</title>
        <authorList>
            <person name="Goeker M."/>
        </authorList>
    </citation>
    <scope>NUCLEOTIDE SEQUENCE [LARGE SCALE GENOMIC DNA]</scope>
    <source>
        <strain evidence="1 2">NIO-1023</strain>
    </source>
</reference>
<organism evidence="1 2">
    <name type="scientific">Deinococcus enclensis</name>
    <dbReference type="NCBI Taxonomy" id="1049582"/>
    <lineage>
        <taxon>Bacteria</taxon>
        <taxon>Thermotogati</taxon>
        <taxon>Deinococcota</taxon>
        <taxon>Deinococci</taxon>
        <taxon>Deinococcales</taxon>
        <taxon>Deinococcaceae</taxon>
        <taxon>Deinococcus</taxon>
    </lineage>
</organism>
<gene>
    <name evidence="1" type="ORF">QO006_002319</name>
</gene>
<comment type="caution">
    <text evidence="1">The sequence shown here is derived from an EMBL/GenBank/DDBJ whole genome shotgun (WGS) entry which is preliminary data.</text>
</comment>
<sequence>MKLPARMLTTTAQVLTATRIPAGLGQTTTTWQPTGQPIPAAHFPAGEKVIREAQLRAVKVSREAYLQGSVNLSPVDHRLTLDGVTYQITLVQEWSGFTVVGLVS</sequence>
<dbReference type="RefSeq" id="WP_307466381.1">
    <property type="nucleotide sequence ID" value="NZ_JAURUR010000007.1"/>
</dbReference>
<dbReference type="Proteomes" id="UP001232163">
    <property type="component" value="Unassembled WGS sequence"/>
</dbReference>
<evidence type="ECO:0000313" key="1">
    <source>
        <dbReference type="EMBL" id="MDP9764872.1"/>
    </source>
</evidence>
<evidence type="ECO:0000313" key="2">
    <source>
        <dbReference type="Proteomes" id="UP001232163"/>
    </source>
</evidence>